<sequence length="141" mass="16565">MILLLLLFLVIWVYHNIKEPPELIELKERYRILREHLKETENEKFKMLYRCIPITGVLYTNGTVGSNTNKGSEIVVCISGTINEIFHVLIHELAHCTVREYEHSDAYWKNYTELRDICVTLGIYEKIPTKTPFCGKHVQDK</sequence>
<protein>
    <recommendedName>
        <fullName evidence="2">WLM domain-containing protein</fullName>
    </recommendedName>
</protein>
<accession>A0AB38ZM81</accession>
<dbReference type="EMBL" id="PP130629">
    <property type="protein sequence ID" value="XAO13500.1"/>
    <property type="molecule type" value="Genomic_DNA"/>
</dbReference>
<proteinExistence type="predicted"/>
<organism evidence="1">
    <name type="scientific">Mantoniella tinhauana virus 1</name>
    <dbReference type="NCBI Taxonomy" id="3111543"/>
    <lineage>
        <taxon>Viruses</taxon>
    </lineage>
</organism>
<name>A0AB38ZM81_9VIRU</name>
<reference evidence="1" key="1">
    <citation type="submission" date="2024-01" db="EMBL/GenBank/DDBJ databases">
        <title>Genomic and biogeographic characterisation of Mantoniella tinhauana virus 1, the first discovered Mantoniella-infecting prasinovirus.</title>
        <authorList>
            <person name="Rey Redondo E."/>
            <person name="Yung C.C.M."/>
        </authorList>
    </citation>
    <scope>NUCLEOTIDE SEQUENCE</scope>
    <source>
        <strain evidence="1">Lau Fau Shan</strain>
    </source>
</reference>
<evidence type="ECO:0000313" key="1">
    <source>
        <dbReference type="EMBL" id="XAO13500.1"/>
    </source>
</evidence>
<evidence type="ECO:0008006" key="2">
    <source>
        <dbReference type="Google" id="ProtNLM"/>
    </source>
</evidence>